<proteinExistence type="predicted"/>
<comment type="caution">
    <text evidence="1">The sequence shown here is derived from an EMBL/GenBank/DDBJ whole genome shotgun (WGS) entry which is preliminary data.</text>
</comment>
<dbReference type="EMBL" id="JAUSUF010000003">
    <property type="protein sequence ID" value="MDQ0149367.1"/>
    <property type="molecule type" value="Genomic_DNA"/>
</dbReference>
<organism evidence="1 2">
    <name type="scientific">Eubacterium multiforme</name>
    <dbReference type="NCBI Taxonomy" id="83339"/>
    <lineage>
        <taxon>Bacteria</taxon>
        <taxon>Bacillati</taxon>
        <taxon>Bacillota</taxon>
        <taxon>Clostridia</taxon>
        <taxon>Eubacteriales</taxon>
        <taxon>Eubacteriaceae</taxon>
        <taxon>Eubacterium</taxon>
    </lineage>
</organism>
<dbReference type="Proteomes" id="UP001228504">
    <property type="component" value="Unassembled WGS sequence"/>
</dbReference>
<evidence type="ECO:0008006" key="3">
    <source>
        <dbReference type="Google" id="ProtNLM"/>
    </source>
</evidence>
<dbReference type="RefSeq" id="WP_307484752.1">
    <property type="nucleotide sequence ID" value="NZ_JAUSUF010000003.1"/>
</dbReference>
<protein>
    <recommendedName>
        <fullName evidence="3">Transcriptional regulator</fullName>
    </recommendedName>
</protein>
<evidence type="ECO:0000313" key="1">
    <source>
        <dbReference type="EMBL" id="MDQ0149367.1"/>
    </source>
</evidence>
<keyword evidence="2" id="KW-1185">Reference proteome</keyword>
<reference evidence="1 2" key="1">
    <citation type="submission" date="2023-07" db="EMBL/GenBank/DDBJ databases">
        <title>Genomic Encyclopedia of Type Strains, Phase IV (KMG-IV): sequencing the most valuable type-strain genomes for metagenomic binning, comparative biology and taxonomic classification.</title>
        <authorList>
            <person name="Goeker M."/>
        </authorList>
    </citation>
    <scope>NUCLEOTIDE SEQUENCE [LARGE SCALE GENOMIC DNA]</scope>
    <source>
        <strain evidence="1 2">DSM 20694</strain>
    </source>
</reference>
<name>A0ABT9USQ9_9FIRM</name>
<sequence length="56" mass="6849">MESRYYFVKDVMKMLEVKETKAYAIIRELNEEPNKNGYITVAGRVSKRYFDKRYYI</sequence>
<evidence type="ECO:0000313" key="2">
    <source>
        <dbReference type="Proteomes" id="UP001228504"/>
    </source>
</evidence>
<gene>
    <name evidence="1" type="ORF">J2S18_001297</name>
</gene>
<accession>A0ABT9USQ9</accession>